<feature type="domain" description="PEGA" evidence="2">
    <location>
        <begin position="48"/>
        <end position="111"/>
    </location>
</feature>
<evidence type="ECO:0000313" key="3">
    <source>
        <dbReference type="EMBL" id="PIZ64520.1"/>
    </source>
</evidence>
<dbReference type="SUPFAM" id="SSF69304">
    <property type="entry name" value="Tricorn protease N-terminal domain"/>
    <property type="match status" value="1"/>
</dbReference>
<evidence type="ECO:0000313" key="4">
    <source>
        <dbReference type="Proteomes" id="UP000230027"/>
    </source>
</evidence>
<dbReference type="Proteomes" id="UP000230027">
    <property type="component" value="Unassembled WGS sequence"/>
</dbReference>
<dbReference type="EMBL" id="PFOD01000078">
    <property type="protein sequence ID" value="PIZ64520.1"/>
    <property type="molecule type" value="Genomic_DNA"/>
</dbReference>
<accession>A0A2M7U2I4</accession>
<dbReference type="Pfam" id="PF08308">
    <property type="entry name" value="PEGA"/>
    <property type="match status" value="1"/>
</dbReference>
<protein>
    <recommendedName>
        <fullName evidence="2">PEGA domain-containing protein</fullName>
    </recommendedName>
</protein>
<feature type="transmembrane region" description="Helical" evidence="1">
    <location>
        <begin position="12"/>
        <end position="32"/>
    </location>
</feature>
<dbReference type="AlphaFoldDB" id="A0A2M7U2I4"/>
<keyword evidence="1" id="KW-1133">Transmembrane helix</keyword>
<dbReference type="InterPro" id="IPR013229">
    <property type="entry name" value="PEGA"/>
</dbReference>
<reference evidence="4" key="1">
    <citation type="submission" date="2017-09" db="EMBL/GenBank/DDBJ databases">
        <title>Depth-based differentiation of microbial function through sediment-hosted aquifers and enrichment of novel symbionts in the deep terrestrial subsurface.</title>
        <authorList>
            <person name="Probst A.J."/>
            <person name="Ladd B."/>
            <person name="Jarett J.K."/>
            <person name="Geller-Mcgrath D.E."/>
            <person name="Sieber C.M.K."/>
            <person name="Emerson J.B."/>
            <person name="Anantharaman K."/>
            <person name="Thomas B.C."/>
            <person name="Malmstrom R."/>
            <person name="Stieglmeier M."/>
            <person name="Klingl A."/>
            <person name="Woyke T."/>
            <person name="Ryan C.M."/>
            <person name="Banfield J.F."/>
        </authorList>
    </citation>
    <scope>NUCLEOTIDE SEQUENCE [LARGE SCALE GENOMIC DNA]</scope>
</reference>
<comment type="caution">
    <text evidence="3">The sequence shown here is derived from an EMBL/GenBank/DDBJ whole genome shotgun (WGS) entry which is preliminary data.</text>
</comment>
<keyword evidence="1" id="KW-0472">Membrane</keyword>
<gene>
    <name evidence="3" type="ORF">COY14_04645</name>
</gene>
<proteinExistence type="predicted"/>
<name>A0A2M7U2I4_9BACT</name>
<evidence type="ECO:0000256" key="1">
    <source>
        <dbReference type="SAM" id="Phobius"/>
    </source>
</evidence>
<evidence type="ECO:0000259" key="2">
    <source>
        <dbReference type="Pfam" id="PF08308"/>
    </source>
</evidence>
<keyword evidence="1" id="KW-0812">Transmembrane</keyword>
<organism evidence="3 4">
    <name type="scientific">Candidatus Roizmanbacteria bacterium CG_4_10_14_0_2_um_filter_36_9</name>
    <dbReference type="NCBI Taxonomy" id="1974823"/>
    <lineage>
        <taxon>Bacteria</taxon>
        <taxon>Candidatus Roizmaniibacteriota</taxon>
    </lineage>
</organism>
<sequence>MKIIIDTTKNVFTKVIIMGIFLIVLASVIAYARGYRFNPQHGTITSTGILSINSNPKAAKVFINGELRGATDTNITLPFGEYDIKVEKEGYTSWEKKVSLKGEIVMSVNAVIFSKNPSLTPLTNLGVNKAIAIENTDKIILVSKTGNIEKDGIYLFEPSTSPVTIFPPLKQLVLATALPETIDLKSAEFEFAPNHRQAIVTFSTLNQDETKIFNETPAIKDESAVSYLIMLDAENGELFEVTVSKKNIIEKWHEEKIKEAMKIIETLPKSFQKIASDSFHIISVSPDEKKLMYLANSDGSLPKVIDPPLIGASQTTESRDIKSGKVYVYDKKEDKNFLIDLDFEFNDNEEIATQVDKLVKWYPTSDYIAIDQGDKITTIQYDGTNKEVVYAGPFEKTFYSISPDWNLMVVINLNPQINEFGDLYSVGIR</sequence>